<dbReference type="Proteomes" id="UP000199289">
    <property type="component" value="Unassembled WGS sequence"/>
</dbReference>
<evidence type="ECO:0000313" key="1">
    <source>
        <dbReference type="EMBL" id="SDQ37493.1"/>
    </source>
</evidence>
<organism evidence="1 2">
    <name type="scientific">Halopelagius longus</name>
    <dbReference type="NCBI Taxonomy" id="1236180"/>
    <lineage>
        <taxon>Archaea</taxon>
        <taxon>Methanobacteriati</taxon>
        <taxon>Methanobacteriota</taxon>
        <taxon>Stenosarchaea group</taxon>
        <taxon>Halobacteria</taxon>
        <taxon>Halobacteriales</taxon>
        <taxon>Haloferacaceae</taxon>
    </lineage>
</organism>
<dbReference type="RefSeq" id="WP_139172775.1">
    <property type="nucleotide sequence ID" value="NZ_FNKQ01000002.1"/>
</dbReference>
<evidence type="ECO:0000313" key="2">
    <source>
        <dbReference type="Proteomes" id="UP000199289"/>
    </source>
</evidence>
<proteinExistence type="predicted"/>
<dbReference type="OrthoDB" id="169621at2157"/>
<dbReference type="EMBL" id="FNKQ01000002">
    <property type="protein sequence ID" value="SDQ37493.1"/>
    <property type="molecule type" value="Genomic_DNA"/>
</dbReference>
<accession>A0A1H1ACS5</accession>
<reference evidence="2" key="1">
    <citation type="submission" date="2016-10" db="EMBL/GenBank/DDBJ databases">
        <authorList>
            <person name="Varghese N."/>
            <person name="Submissions S."/>
        </authorList>
    </citation>
    <scope>NUCLEOTIDE SEQUENCE [LARGE SCALE GENOMIC DNA]</scope>
    <source>
        <strain evidence="2">CGMCC 1.12397</strain>
    </source>
</reference>
<gene>
    <name evidence="1" type="ORF">SAMN05216278_1276</name>
</gene>
<name>A0A1H1ACS5_9EURY</name>
<protein>
    <submittedName>
        <fullName evidence="1">Uncharacterized protein</fullName>
    </submittedName>
</protein>
<dbReference type="AlphaFoldDB" id="A0A1H1ACS5"/>
<sequence>MASKEDVWNQWIDEYVSYDQPIPLYDTDAEGTVSVKRHGRDNRPVLRRSRQMESHLRTEGWKVVEDWKDSDDNYEGVIYMMYTLDGDTLVPRYIGKAGKYGRDDEGLSANLQNIRTNNTKFARWGDGYAYHIGELSAVVLNHQDDESVNRDRDPKGKYQKWADALFVPDSRTLREEIYFWARAWQIEDTGPFYGFETSLEALEYNLINLASDLFPDRLLNSEGA</sequence>